<dbReference type="SUPFAM" id="SSF47576">
    <property type="entry name" value="Calponin-homology domain, CH-domain"/>
    <property type="match status" value="1"/>
</dbReference>
<keyword evidence="2" id="KW-0963">Cytoplasm</keyword>
<feature type="region of interest" description="Disordered" evidence="4">
    <location>
        <begin position="66"/>
        <end position="123"/>
    </location>
</feature>
<name>A0AAV9XH86_9PEZI</name>
<evidence type="ECO:0000256" key="2">
    <source>
        <dbReference type="ARBA" id="ARBA00022490"/>
    </source>
</evidence>
<feature type="compositionally biased region" description="Polar residues" evidence="4">
    <location>
        <begin position="141"/>
        <end position="161"/>
    </location>
</feature>
<dbReference type="GO" id="GO:0051295">
    <property type="term" value="P:establishment of meiotic spindle localization"/>
    <property type="evidence" value="ECO:0007669"/>
    <property type="project" value="TreeGrafter"/>
</dbReference>
<sequence length="1001" mass="112068">MDLEDTPCPPITRRKRLRPASPDITFPFPDNDTDSFTAEFNQSRRPLNSLTIAPKRRKIPLNLLKRVAADRKQPSSDTSISKDSVDSTSNEISHDDIIVDTKHRRMSTRSQTANLLSSPATMQPNNSILHTDISSIDSSSATILPNSSPNVSTISNQQTISNPPPKKRRRISELVRRVAAAAVAKTKPTPAPIQSTTTTTTTSSKPKLTQTKAPVKPKKDVPKRQAPPKKKPSVPTASKPRSSIVPRRTSTASTTSITTALPKSRPALKAVSRGMNPPTRPLSPSRKQSQSAISSTLPHLRLQKPKSASDTEFTKSKITKPAQQKKPTRKSASSYPSLLSSSSNGSTTTLTLNPSLHASSTIWISNQEVLLESILNDILTSATSASSKSSSQIREELLEVYNTEVYVNLHERLKASILHGVLKPTEEQLSDDGGGVSEDLGERDKFVRLFTETYSPEVLKAGMEVVTGRCIDPTTNTATTSIPAMAKFFETFFIDVQDDSGAWESYGSNHHGNLRVWVETETEGGKAWRLRRVTLRCLMLVHLLDYARTQNVFNGRLLFRKESGVKGSEEMVNRVCKALLPSLGNASRCLRSCKYIVMVTQKAEEEYEWGIRNLRVDLRDGVRLMKAVQLLGIDEGNSMDGISLMPKSRKEKVGNVERVVGVLVKRGVLPEGSVRARDIVDGHREVTLSVLWAVVGGVAVEKLVDWSELERETARLARKYRIELDLQALVEGGMKGYLARLENWVKVIIAGRNGGEAITVRQLLSERVVDGILNEYENLVETSPSTCEIENERGIKERLKYMGCSEAFMKLFAPPERKENKVFNERFAISALAFLASRVLTSSRRNRCTITLQRWWRRVDFRRNVFHKIQSILEEAREIERMVQSKREEWATRIIQRAWRRAVEQRVQQLVCRIVGVQAVIRGVLIRRKWDYSFKSGKKEAKREFVGPKKDEADPYKLRDVEDGDAVAGKPTKKGRRRKAKVVDDVEGLGDIWQDLADIQE</sequence>
<dbReference type="PANTHER" id="PTHR22706:SF1">
    <property type="entry name" value="ASSEMBLY FACTOR FOR SPINDLE MICROTUBULES"/>
    <property type="match status" value="1"/>
</dbReference>
<gene>
    <name evidence="6" type="ORF">TWF694_009300</name>
</gene>
<feature type="compositionally biased region" description="Basic and acidic residues" evidence="4">
    <location>
        <begin position="92"/>
        <end position="101"/>
    </location>
</feature>
<dbReference type="Gene3D" id="1.10.418.10">
    <property type="entry name" value="Calponin-like domain"/>
    <property type="match status" value="1"/>
</dbReference>
<dbReference type="InterPro" id="IPR036872">
    <property type="entry name" value="CH_dom_sf"/>
</dbReference>
<protein>
    <recommendedName>
        <fullName evidence="5">Calponin-homology (CH) domain-containing protein</fullName>
    </recommendedName>
</protein>
<dbReference type="PANTHER" id="PTHR22706">
    <property type="entry name" value="ASSEMBLY FACTOR FOR SPINDLE MICROTUBULES"/>
    <property type="match status" value="1"/>
</dbReference>
<reference evidence="6 7" key="1">
    <citation type="submission" date="2019-10" db="EMBL/GenBank/DDBJ databases">
        <authorList>
            <person name="Palmer J.M."/>
        </authorList>
    </citation>
    <scope>NUCLEOTIDE SEQUENCE [LARGE SCALE GENOMIC DNA]</scope>
    <source>
        <strain evidence="6 7">TWF694</strain>
    </source>
</reference>
<feature type="compositionally biased region" description="Polar residues" evidence="4">
    <location>
        <begin position="75"/>
        <end position="91"/>
    </location>
</feature>
<comment type="caution">
    <text evidence="6">The sequence shown here is derived from an EMBL/GenBank/DDBJ whole genome shotgun (WGS) entry which is preliminary data.</text>
</comment>
<dbReference type="InterPro" id="IPR051185">
    <property type="entry name" value="ASPM"/>
</dbReference>
<feature type="region of interest" description="Disordered" evidence="4">
    <location>
        <begin position="140"/>
        <end position="347"/>
    </location>
</feature>
<comment type="subcellular location">
    <subcellularLocation>
        <location evidence="1">Cytoplasm</location>
    </subcellularLocation>
</comment>
<dbReference type="EMBL" id="JAVHJO010000005">
    <property type="protein sequence ID" value="KAK6540509.1"/>
    <property type="molecule type" value="Genomic_DNA"/>
</dbReference>
<dbReference type="GO" id="GO:0005516">
    <property type="term" value="F:calmodulin binding"/>
    <property type="evidence" value="ECO:0007669"/>
    <property type="project" value="UniProtKB-KW"/>
</dbReference>
<dbReference type="PROSITE" id="PS50096">
    <property type="entry name" value="IQ"/>
    <property type="match status" value="1"/>
</dbReference>
<feature type="compositionally biased region" description="Polar residues" evidence="4">
    <location>
        <begin position="285"/>
        <end position="297"/>
    </location>
</feature>
<proteinExistence type="predicted"/>
<keyword evidence="3" id="KW-0112">Calmodulin-binding</keyword>
<organism evidence="6 7">
    <name type="scientific">Orbilia ellipsospora</name>
    <dbReference type="NCBI Taxonomy" id="2528407"/>
    <lineage>
        <taxon>Eukaryota</taxon>
        <taxon>Fungi</taxon>
        <taxon>Dikarya</taxon>
        <taxon>Ascomycota</taxon>
        <taxon>Pezizomycotina</taxon>
        <taxon>Orbiliomycetes</taxon>
        <taxon>Orbiliales</taxon>
        <taxon>Orbiliaceae</taxon>
        <taxon>Orbilia</taxon>
    </lineage>
</organism>
<dbReference type="GO" id="GO:0000922">
    <property type="term" value="C:spindle pole"/>
    <property type="evidence" value="ECO:0007669"/>
    <property type="project" value="TreeGrafter"/>
</dbReference>
<dbReference type="AlphaFoldDB" id="A0AAV9XH86"/>
<dbReference type="InterPro" id="IPR001715">
    <property type="entry name" value="CH_dom"/>
</dbReference>
<dbReference type="PROSITE" id="PS50021">
    <property type="entry name" value="CH"/>
    <property type="match status" value="1"/>
</dbReference>
<feature type="domain" description="Calponin-homology (CH)" evidence="5">
    <location>
        <begin position="590"/>
        <end position="699"/>
    </location>
</feature>
<dbReference type="GO" id="GO:0007051">
    <property type="term" value="P:spindle organization"/>
    <property type="evidence" value="ECO:0007669"/>
    <property type="project" value="TreeGrafter"/>
</dbReference>
<evidence type="ECO:0000259" key="5">
    <source>
        <dbReference type="PROSITE" id="PS50021"/>
    </source>
</evidence>
<keyword evidence="7" id="KW-1185">Reference proteome</keyword>
<evidence type="ECO:0000256" key="4">
    <source>
        <dbReference type="SAM" id="MobiDB-lite"/>
    </source>
</evidence>
<dbReference type="Proteomes" id="UP001365542">
    <property type="component" value="Unassembled WGS sequence"/>
</dbReference>
<feature type="region of interest" description="Disordered" evidence="4">
    <location>
        <begin position="1"/>
        <end position="42"/>
    </location>
</feature>
<evidence type="ECO:0000256" key="3">
    <source>
        <dbReference type="ARBA" id="ARBA00022860"/>
    </source>
</evidence>
<feature type="compositionally biased region" description="Low complexity" evidence="4">
    <location>
        <begin position="249"/>
        <end position="260"/>
    </location>
</feature>
<evidence type="ECO:0000313" key="7">
    <source>
        <dbReference type="Proteomes" id="UP001365542"/>
    </source>
</evidence>
<dbReference type="GO" id="GO:0005737">
    <property type="term" value="C:cytoplasm"/>
    <property type="evidence" value="ECO:0007669"/>
    <property type="project" value="UniProtKB-SubCell"/>
</dbReference>
<feature type="compositionally biased region" description="Polar residues" evidence="4">
    <location>
        <begin position="108"/>
        <end position="123"/>
    </location>
</feature>
<accession>A0AAV9XH86</accession>
<evidence type="ECO:0000313" key="6">
    <source>
        <dbReference type="EMBL" id="KAK6540509.1"/>
    </source>
</evidence>
<feature type="compositionally biased region" description="Low complexity" evidence="4">
    <location>
        <begin position="331"/>
        <end position="347"/>
    </location>
</feature>
<feature type="compositionally biased region" description="Low complexity" evidence="4">
    <location>
        <begin position="177"/>
        <end position="214"/>
    </location>
</feature>
<dbReference type="GO" id="GO:0000278">
    <property type="term" value="P:mitotic cell cycle"/>
    <property type="evidence" value="ECO:0007669"/>
    <property type="project" value="TreeGrafter"/>
</dbReference>
<evidence type="ECO:0000256" key="1">
    <source>
        <dbReference type="ARBA" id="ARBA00004496"/>
    </source>
</evidence>